<keyword evidence="5" id="KW-1185">Reference proteome</keyword>
<gene>
    <name evidence="4" type="ORF">C6V83_01535</name>
</gene>
<evidence type="ECO:0000313" key="5">
    <source>
        <dbReference type="Proteomes" id="UP000239814"/>
    </source>
</evidence>
<evidence type="ECO:0000256" key="1">
    <source>
        <dbReference type="SAM" id="MobiDB-lite"/>
    </source>
</evidence>
<evidence type="ECO:0000256" key="2">
    <source>
        <dbReference type="SAM" id="Phobius"/>
    </source>
</evidence>
<name>A0A2S0KJW3_9ACTN</name>
<protein>
    <recommendedName>
        <fullName evidence="3">DUF3566 domain-containing protein</fullName>
    </recommendedName>
</protein>
<evidence type="ECO:0000259" key="3">
    <source>
        <dbReference type="Pfam" id="PF12089"/>
    </source>
</evidence>
<dbReference type="Proteomes" id="UP000239814">
    <property type="component" value="Chromosome"/>
</dbReference>
<accession>A0A2S0KJW3</accession>
<feature type="transmembrane region" description="Helical" evidence="2">
    <location>
        <begin position="138"/>
        <end position="164"/>
    </location>
</feature>
<dbReference type="KEGG" id="git:C6V83_01535"/>
<reference evidence="4 5" key="1">
    <citation type="submission" date="2018-03" db="EMBL/GenBank/DDBJ databases">
        <title>Characteristics and genome of n-alkane degrading marine bacteria Gordonia iterans isolated from crude oil contaminated in Tae-an, South Korea.</title>
        <authorList>
            <person name="Lee S.-S."/>
            <person name="Kim H."/>
        </authorList>
    </citation>
    <scope>NUCLEOTIDE SEQUENCE [LARGE SCALE GENOMIC DNA]</scope>
    <source>
        <strain evidence="4 5">Co17</strain>
    </source>
</reference>
<keyword evidence="2" id="KW-1133">Transmembrane helix</keyword>
<feature type="region of interest" description="Disordered" evidence="1">
    <location>
        <begin position="1"/>
        <end position="49"/>
    </location>
</feature>
<sequence length="182" mass="18736">MPAPAKSAPPQASAQAATAAVATPKPAEERPDLDAIHKTGAKSDTSDRAAVRRIPASSSIGTPLRAAVQVRRVDPWSIFKVSGVLAVAGFLIWMIAVAVLYGVLAGMGIWDQINSSFSTIVSADGSSTSDELITTGQVFGFAALFGIFAAIVLTALSTILAYIYNVCADVVGGVEVTLADLD</sequence>
<keyword evidence="2" id="KW-0812">Transmembrane</keyword>
<feature type="domain" description="DUF3566" evidence="3">
    <location>
        <begin position="64"/>
        <end position="180"/>
    </location>
</feature>
<dbReference type="OrthoDB" id="3240216at2"/>
<proteinExistence type="predicted"/>
<dbReference type="Pfam" id="PF12089">
    <property type="entry name" value="DUF3566"/>
    <property type="match status" value="1"/>
</dbReference>
<organism evidence="4 5">
    <name type="scientific">Gordonia iterans</name>
    <dbReference type="NCBI Taxonomy" id="1004901"/>
    <lineage>
        <taxon>Bacteria</taxon>
        <taxon>Bacillati</taxon>
        <taxon>Actinomycetota</taxon>
        <taxon>Actinomycetes</taxon>
        <taxon>Mycobacteriales</taxon>
        <taxon>Gordoniaceae</taxon>
        <taxon>Gordonia</taxon>
    </lineage>
</organism>
<feature type="compositionally biased region" description="Low complexity" evidence="1">
    <location>
        <begin position="1"/>
        <end position="25"/>
    </location>
</feature>
<dbReference type="AlphaFoldDB" id="A0A2S0KJW3"/>
<evidence type="ECO:0000313" key="4">
    <source>
        <dbReference type="EMBL" id="AVM01931.1"/>
    </source>
</evidence>
<dbReference type="InterPro" id="IPR021949">
    <property type="entry name" value="DUF3566_TM"/>
</dbReference>
<feature type="transmembrane region" description="Helical" evidence="2">
    <location>
        <begin position="81"/>
        <end position="104"/>
    </location>
</feature>
<dbReference type="EMBL" id="CP027433">
    <property type="protein sequence ID" value="AVM01931.1"/>
    <property type="molecule type" value="Genomic_DNA"/>
</dbReference>
<keyword evidence="2" id="KW-0472">Membrane</keyword>
<feature type="compositionally biased region" description="Basic and acidic residues" evidence="1">
    <location>
        <begin position="26"/>
        <end position="37"/>
    </location>
</feature>